<reference evidence="1 2" key="1">
    <citation type="submission" date="2019-03" db="EMBL/GenBank/DDBJ databases">
        <title>Genomic Encyclopedia of Type Strains, Phase IV (KMG-IV): sequencing the most valuable type-strain genomes for metagenomic binning, comparative biology and taxonomic classification.</title>
        <authorList>
            <person name="Goeker M."/>
        </authorList>
    </citation>
    <scope>NUCLEOTIDE SEQUENCE [LARGE SCALE GENOMIC DNA]</scope>
    <source>
        <strain evidence="1 2">DSM 15969</strain>
    </source>
</reference>
<dbReference type="RefSeq" id="WP_243650608.1">
    <property type="nucleotide sequence ID" value="NZ_DALYTA010000061.1"/>
</dbReference>
<organism evidence="1 2">
    <name type="scientific">Anaerospora hongkongensis</name>
    <dbReference type="NCBI Taxonomy" id="244830"/>
    <lineage>
        <taxon>Bacteria</taxon>
        <taxon>Bacillati</taxon>
        <taxon>Bacillota</taxon>
        <taxon>Negativicutes</taxon>
        <taxon>Selenomonadales</taxon>
        <taxon>Sporomusaceae</taxon>
        <taxon>Anaerospora</taxon>
    </lineage>
</organism>
<dbReference type="EMBL" id="SLUI01000013">
    <property type="protein sequence ID" value="TCL35197.1"/>
    <property type="molecule type" value="Genomic_DNA"/>
</dbReference>
<dbReference type="AlphaFoldDB" id="A0A4R1PWB1"/>
<proteinExistence type="predicted"/>
<evidence type="ECO:0000313" key="1">
    <source>
        <dbReference type="EMBL" id="TCL35197.1"/>
    </source>
</evidence>
<sequence length="152" mass="16589">MMNVLRSNRFIYFAISLLVLSFVIGGCSGSNLNPIDPQKPTVPTDPGKPVEAKDVVITYNYGDTDKVQLSANNITLKVGQRLILQPAKGLTKNTRFSSSGGPNFFGDYLQQEEQQPTGKISFIAKSPGKGKLQVIPNTSESQRATDLWVTVQ</sequence>
<keyword evidence="2" id="KW-1185">Reference proteome</keyword>
<protein>
    <submittedName>
        <fullName evidence="1">Uncharacterized protein</fullName>
    </submittedName>
</protein>
<dbReference type="Proteomes" id="UP000295063">
    <property type="component" value="Unassembled WGS sequence"/>
</dbReference>
<name>A0A4R1PWB1_9FIRM</name>
<accession>A0A4R1PWB1</accession>
<dbReference type="PROSITE" id="PS51257">
    <property type="entry name" value="PROKAR_LIPOPROTEIN"/>
    <property type="match status" value="1"/>
</dbReference>
<gene>
    <name evidence="1" type="ORF">EV210_11337</name>
</gene>
<evidence type="ECO:0000313" key="2">
    <source>
        <dbReference type="Proteomes" id="UP000295063"/>
    </source>
</evidence>
<comment type="caution">
    <text evidence="1">The sequence shown here is derived from an EMBL/GenBank/DDBJ whole genome shotgun (WGS) entry which is preliminary data.</text>
</comment>